<dbReference type="PROSITE" id="PS00101">
    <property type="entry name" value="HEXAPEP_TRANSFERASES"/>
    <property type="match status" value="1"/>
</dbReference>
<keyword evidence="2" id="KW-0677">Repeat</keyword>
<evidence type="ECO:0000313" key="5">
    <source>
        <dbReference type="Proteomes" id="UP001596028"/>
    </source>
</evidence>
<name>A0ABV9FHY2_9BACL</name>
<sequence length="221" mass="23359">MSADTTAPLLIVGSGGQGREVAQLVADLNRIRPRWDIVGFVDEREELHGKEWNRIPIVGAKEALSRCGEEPYAVCAIGSPGLRRKAAEELRALRPSQKFATLIHPTAVVGDDLQAEEGTIVCANVVLTTGVRIGRHVLIDYGVTVGHDAQLESYATLLPGCHVSGNVRIGEETSLGAGTVVIQNVTVGRQATIGAGSVVVRSLPDRCKAYGVPAKPVTAHS</sequence>
<dbReference type="InterPro" id="IPR001451">
    <property type="entry name" value="Hexapep"/>
</dbReference>
<evidence type="ECO:0000259" key="3">
    <source>
        <dbReference type="Pfam" id="PF17836"/>
    </source>
</evidence>
<feature type="domain" description="PglD N-terminal" evidence="3">
    <location>
        <begin position="9"/>
        <end position="90"/>
    </location>
</feature>
<dbReference type="CDD" id="cd03360">
    <property type="entry name" value="LbH_AT_putative"/>
    <property type="match status" value="1"/>
</dbReference>
<dbReference type="Pfam" id="PF17836">
    <property type="entry name" value="PglD_N"/>
    <property type="match status" value="1"/>
</dbReference>
<dbReference type="InterPro" id="IPR041561">
    <property type="entry name" value="PglD_N"/>
</dbReference>
<dbReference type="SUPFAM" id="SSF51161">
    <property type="entry name" value="Trimeric LpxA-like enzymes"/>
    <property type="match status" value="1"/>
</dbReference>
<proteinExistence type="predicted"/>
<dbReference type="InterPro" id="IPR011004">
    <property type="entry name" value="Trimer_LpxA-like_sf"/>
</dbReference>
<protein>
    <submittedName>
        <fullName evidence="4">Acetyltransferase</fullName>
    </submittedName>
</protein>
<dbReference type="NCBIfam" id="TIGR03570">
    <property type="entry name" value="NeuD_NnaD"/>
    <property type="match status" value="1"/>
</dbReference>
<dbReference type="InterPro" id="IPR018357">
    <property type="entry name" value="Hexapep_transf_CS"/>
</dbReference>
<comment type="caution">
    <text evidence="4">The sequence shown here is derived from an EMBL/GenBank/DDBJ whole genome shotgun (WGS) entry which is preliminary data.</text>
</comment>
<dbReference type="PANTHER" id="PTHR43300:SF7">
    <property type="entry name" value="UDP-N-ACETYLBACILLOSAMINE N-ACETYLTRANSFERASE"/>
    <property type="match status" value="1"/>
</dbReference>
<dbReference type="EMBL" id="JBHSEP010000027">
    <property type="protein sequence ID" value="MFC4601578.1"/>
    <property type="molecule type" value="Genomic_DNA"/>
</dbReference>
<dbReference type="Gene3D" id="3.40.50.20">
    <property type="match status" value="1"/>
</dbReference>
<dbReference type="Pfam" id="PF00132">
    <property type="entry name" value="Hexapep"/>
    <property type="match status" value="1"/>
</dbReference>
<dbReference type="Proteomes" id="UP001596028">
    <property type="component" value="Unassembled WGS sequence"/>
</dbReference>
<evidence type="ECO:0000256" key="1">
    <source>
        <dbReference type="ARBA" id="ARBA00022679"/>
    </source>
</evidence>
<evidence type="ECO:0000256" key="2">
    <source>
        <dbReference type="ARBA" id="ARBA00022737"/>
    </source>
</evidence>
<reference evidence="5" key="1">
    <citation type="journal article" date="2019" name="Int. J. Syst. Evol. Microbiol.">
        <title>The Global Catalogue of Microorganisms (GCM) 10K type strain sequencing project: providing services to taxonomists for standard genome sequencing and annotation.</title>
        <authorList>
            <consortium name="The Broad Institute Genomics Platform"/>
            <consortium name="The Broad Institute Genome Sequencing Center for Infectious Disease"/>
            <person name="Wu L."/>
            <person name="Ma J."/>
        </authorList>
    </citation>
    <scope>NUCLEOTIDE SEQUENCE [LARGE SCALE GENOMIC DNA]</scope>
    <source>
        <strain evidence="5">CCUG 49571</strain>
    </source>
</reference>
<dbReference type="InterPro" id="IPR020019">
    <property type="entry name" value="AcTrfase_PglD-like"/>
</dbReference>
<keyword evidence="1" id="KW-0808">Transferase</keyword>
<organism evidence="4 5">
    <name type="scientific">Cohnella hongkongensis</name>
    <dbReference type="NCBI Taxonomy" id="178337"/>
    <lineage>
        <taxon>Bacteria</taxon>
        <taxon>Bacillati</taxon>
        <taxon>Bacillota</taxon>
        <taxon>Bacilli</taxon>
        <taxon>Bacillales</taxon>
        <taxon>Paenibacillaceae</taxon>
        <taxon>Cohnella</taxon>
    </lineage>
</organism>
<dbReference type="InterPro" id="IPR050179">
    <property type="entry name" value="Trans_hexapeptide_repeat"/>
</dbReference>
<evidence type="ECO:0000313" key="4">
    <source>
        <dbReference type="EMBL" id="MFC4601578.1"/>
    </source>
</evidence>
<keyword evidence="5" id="KW-1185">Reference proteome</keyword>
<dbReference type="PANTHER" id="PTHR43300">
    <property type="entry name" value="ACETYLTRANSFERASE"/>
    <property type="match status" value="1"/>
</dbReference>
<accession>A0ABV9FHY2</accession>
<dbReference type="Gene3D" id="2.160.10.10">
    <property type="entry name" value="Hexapeptide repeat proteins"/>
    <property type="match status" value="1"/>
</dbReference>
<dbReference type="RefSeq" id="WP_378101789.1">
    <property type="nucleotide sequence ID" value="NZ_JBHSEP010000027.1"/>
</dbReference>
<gene>
    <name evidence="4" type="ORF">ACFO3S_25295</name>
</gene>